<dbReference type="AlphaFoldDB" id="A0A1Q8ZQ86"/>
<evidence type="ECO:0000256" key="1">
    <source>
        <dbReference type="SAM" id="Coils"/>
    </source>
</evidence>
<comment type="caution">
    <text evidence="5">The sequence shown here is derived from an EMBL/GenBank/DDBJ whole genome shotgun (WGS) entry which is preliminary data.</text>
</comment>
<name>A0A1Q8ZQ86_9HYPH</name>
<accession>A0A1Q8ZQ86</accession>
<evidence type="ECO:0000313" key="5">
    <source>
        <dbReference type="EMBL" id="OLP44158.1"/>
    </source>
</evidence>
<keyword evidence="6" id="KW-1185">Reference proteome</keyword>
<keyword evidence="3" id="KW-0812">Transmembrane</keyword>
<dbReference type="Pfam" id="PF20155">
    <property type="entry name" value="TMP_3"/>
    <property type="match status" value="1"/>
</dbReference>
<reference evidence="5 6" key="1">
    <citation type="submission" date="2016-09" db="EMBL/GenBank/DDBJ databases">
        <title>Rhizobium oryziradicis sp. nov., isolated from the root of rice.</title>
        <authorList>
            <person name="Zhao J."/>
            <person name="Zhang X."/>
        </authorList>
    </citation>
    <scope>NUCLEOTIDE SEQUENCE [LARGE SCALE GENOMIC DNA]</scope>
    <source>
        <strain evidence="5 6">N19</strain>
    </source>
</reference>
<protein>
    <submittedName>
        <fullName evidence="5">Phage tail protein</fullName>
    </submittedName>
</protein>
<dbReference type="Proteomes" id="UP000186894">
    <property type="component" value="Unassembled WGS sequence"/>
</dbReference>
<evidence type="ECO:0000313" key="6">
    <source>
        <dbReference type="Proteomes" id="UP000186894"/>
    </source>
</evidence>
<dbReference type="STRING" id="1867956.BJF95_06235"/>
<keyword evidence="1" id="KW-0175">Coiled coil</keyword>
<evidence type="ECO:0000256" key="2">
    <source>
        <dbReference type="SAM" id="MobiDB-lite"/>
    </source>
</evidence>
<dbReference type="InterPro" id="IPR013491">
    <property type="entry name" value="Tape_meas_N"/>
</dbReference>
<keyword evidence="3" id="KW-0472">Membrane</keyword>
<organism evidence="5 6">
    <name type="scientific">Rhizobium oryziradicis</name>
    <dbReference type="NCBI Taxonomy" id="1867956"/>
    <lineage>
        <taxon>Bacteria</taxon>
        <taxon>Pseudomonadati</taxon>
        <taxon>Pseudomonadota</taxon>
        <taxon>Alphaproteobacteria</taxon>
        <taxon>Hyphomicrobiales</taxon>
        <taxon>Rhizobiaceae</taxon>
        <taxon>Rhizobium/Agrobacterium group</taxon>
        <taxon>Rhizobium</taxon>
    </lineage>
</organism>
<evidence type="ECO:0000259" key="4">
    <source>
        <dbReference type="Pfam" id="PF20155"/>
    </source>
</evidence>
<evidence type="ECO:0000256" key="3">
    <source>
        <dbReference type="SAM" id="Phobius"/>
    </source>
</evidence>
<feature type="transmembrane region" description="Helical" evidence="3">
    <location>
        <begin position="342"/>
        <end position="368"/>
    </location>
</feature>
<feature type="coiled-coil region" evidence="1">
    <location>
        <begin position="691"/>
        <end position="721"/>
    </location>
</feature>
<feature type="compositionally biased region" description="Polar residues" evidence="2">
    <location>
        <begin position="605"/>
        <end position="614"/>
    </location>
</feature>
<feature type="domain" description="Tape measure protein N-terminal" evidence="4">
    <location>
        <begin position="73"/>
        <end position="267"/>
    </location>
</feature>
<proteinExistence type="predicted"/>
<gene>
    <name evidence="5" type="ORF">BJF95_06235</name>
</gene>
<dbReference type="OrthoDB" id="38641at2"/>
<keyword evidence="3" id="KW-1133">Transmembrane helix</keyword>
<feature type="region of interest" description="Disordered" evidence="2">
    <location>
        <begin position="597"/>
        <end position="621"/>
    </location>
</feature>
<dbReference type="RefSeq" id="WP_075639663.1">
    <property type="nucleotide sequence ID" value="NZ_MKIM01000027.1"/>
</dbReference>
<dbReference type="NCBIfam" id="TIGR02675">
    <property type="entry name" value="tape_meas_nterm"/>
    <property type="match status" value="1"/>
</dbReference>
<sequence length="911" mass="95156">MATDVEKLVVQLSADIKSYQREMQKAAGITNRQARAIEDRYKQMDKRLAGFGSSAARGLIAPLTGVAAAISTKEVLAYADAWTSAKNSLAVAGVVGDNQVQVLDKLYQSAQSNSTPIGAMADLFGKAAQASDNLGASQADLLKFSDGVGVALRVAGTGAAEASGALTQLGQLLGSSRVQAEEFNSVNEGARPILIAVANGLDAAGGSVNKLKQLVNDGKVSGQQFFQAFLKGLPTIQAMAANSTQTIEQGVTKVNNAFTRYIGQSDESLGASQRLVAGLNALADNFDNTADIVLKLASVIAGALVGRSIAGMIANLGLATTAVVRLVAALRAASSMAGIATALGGVGAAAGPLGLIIGGTVVGALALFSSSSNEASQSAKTYADALAKVRKNAEATATSVENAANRISERTRNALSGGVQEGRANVEAAKASVIDLFSQIIDNAPRRLISEEQLKSLADLRDGLTDGKVTAAGASDALYALANSNPKFQKLADQLAPLLDKLKEAMAATSLLQKQLGDVSIVDPTVKAGYDQYSKSRLQGREMVKLGKAYADEAQRQNSLSKEQLAIEKEIAKIKTDLAKTGGALPDAQIKSLATANVKADEARSSSGKKTSAPKTADSRFETDIQAVRDRTAALIVEQQVTGKTYVEQEKRRMALDLEQQALADVREEARKKGDKDWQNAEISKTQRDRIEEVSAAYAEQADMLRKVEEAEQRAQSAASEFYDTARSAFSDVITGAESFSDALSGILKKLGDLALNSAFDSMFGGSSATASGGWLTGLFKSAGFADGGYTGAGGKYEPAGIVHKGEYVMDAETVRKAGGPAGLDAMRKRLKGYSAGGYVGPSAPRMPDISRVAASRSSPVQISFNPVIDNRGASVEAVARNEQALQQFQKTLPAQVVNAIRDARARGVKI</sequence>
<feature type="transmembrane region" description="Helical" evidence="3">
    <location>
        <begin position="309"/>
        <end position="330"/>
    </location>
</feature>
<dbReference type="EMBL" id="MKIM01000027">
    <property type="protein sequence ID" value="OLP44158.1"/>
    <property type="molecule type" value="Genomic_DNA"/>
</dbReference>